<dbReference type="InterPro" id="IPR012854">
    <property type="entry name" value="Cu_amine_oxidase-like_N"/>
</dbReference>
<feature type="chain" id="PRO_5040797685" evidence="1">
    <location>
        <begin position="33"/>
        <end position="642"/>
    </location>
</feature>
<protein>
    <submittedName>
        <fullName evidence="3">Copper amine oxidase N-terminal domain-containing protein</fullName>
    </submittedName>
</protein>
<keyword evidence="4" id="KW-1185">Reference proteome</keyword>
<dbReference type="AlphaFoldDB" id="A0A9X4QUP5"/>
<organism evidence="3 4">
    <name type="scientific">Cohnella rhizosphaerae</name>
    <dbReference type="NCBI Taxonomy" id="1457232"/>
    <lineage>
        <taxon>Bacteria</taxon>
        <taxon>Bacillati</taxon>
        <taxon>Bacillota</taxon>
        <taxon>Bacilli</taxon>
        <taxon>Bacillales</taxon>
        <taxon>Paenibacillaceae</taxon>
        <taxon>Cohnella</taxon>
    </lineage>
</organism>
<feature type="domain" description="Copper amine oxidase-like N-terminal" evidence="2">
    <location>
        <begin position="57"/>
        <end position="160"/>
    </location>
</feature>
<dbReference type="Pfam" id="PF07833">
    <property type="entry name" value="Cu_amine_oxidN1"/>
    <property type="match status" value="1"/>
</dbReference>
<gene>
    <name evidence="3" type="ORF">OMP40_23170</name>
</gene>
<dbReference type="Gene3D" id="3.40.1000.10">
    <property type="entry name" value="Mog1/PsbP, alpha/beta/alpha sandwich"/>
    <property type="match status" value="1"/>
</dbReference>
<dbReference type="Proteomes" id="UP001153404">
    <property type="component" value="Unassembled WGS sequence"/>
</dbReference>
<evidence type="ECO:0000259" key="2">
    <source>
        <dbReference type="Pfam" id="PF07833"/>
    </source>
</evidence>
<keyword evidence="1" id="KW-0732">Signal</keyword>
<comment type="caution">
    <text evidence="3">The sequence shown here is derived from an EMBL/GenBank/DDBJ whole genome shotgun (WGS) entry which is preliminary data.</text>
</comment>
<dbReference type="RefSeq" id="WP_277534854.1">
    <property type="nucleotide sequence ID" value="NZ_JAPDIA010000007.1"/>
</dbReference>
<dbReference type="InterPro" id="IPR036582">
    <property type="entry name" value="Mao_N_sf"/>
</dbReference>
<dbReference type="Gene3D" id="3.30.457.10">
    <property type="entry name" value="Copper amine oxidase-like, N-terminal domain"/>
    <property type="match status" value="1"/>
</dbReference>
<feature type="signal peptide" evidence="1">
    <location>
        <begin position="1"/>
        <end position="32"/>
    </location>
</feature>
<evidence type="ECO:0000313" key="3">
    <source>
        <dbReference type="EMBL" id="MDG0811945.1"/>
    </source>
</evidence>
<sequence>MSNSRIIFLPKMFLSFLLALALAISSGTAAFAATSAAAATTQVVIKLKLGSGQMTVDGVASTVQPPFQKNGVTFIPLSVLTKGIGAQLQLTDNKKMTLTHSASLKVVMATGSKTAYVNGVQKTLPAAPVVVKGVMMVPLRAAELLGAKIAFTASTKEIVIKGARAAAAGGQAGIDTDAGKSKIGDSYFKWSMNYPTGLAQTYQSTDGSSLEFGDVKKEYYLGVFVTTAFDKLSSLEIRDKILSYYYDTETTVSKSTVTASGMTYESVVTKDKDGLYYEYRGFQANDYLYVVAFGKKVSGPNELKQASGILDSFKTSFDASDAGIKDLTQVVEGFKTLKYDDYGFSLQLPKDWEMPEKTNYPYYEPKDGSAYILVDVTSLEKGDTMDEWLARRMERLKDTFDTPYYKQLERTQVTWNGVPAVLQKLSYTNDTKTWWDEYELYAIQGDYRYYAEFSFMQSRASEYEAVFKKVLETSQFDYRKIASNFGEIVDDNDRLDRTAVTTKTSRKYGYSVSLPQYWTAVASDFESDKVAYAFYGGSILINVIEGMGDTQQLYQAVDSTYNQSAAENKNEHIKENSIVPFGGTQAKRIVMEDDGTGDSLPYKSTVYAFAAGGRGYVITLNLKVANQSEFNKKTDGRGHRLV</sequence>
<reference evidence="3" key="1">
    <citation type="submission" date="2022-10" db="EMBL/GenBank/DDBJ databases">
        <title>Comparative genomic analysis of Cohnella hashimotonis sp. nov., isolated from the International Space Station.</title>
        <authorList>
            <person name="Simpson A."/>
            <person name="Venkateswaran K."/>
        </authorList>
    </citation>
    <scope>NUCLEOTIDE SEQUENCE</scope>
    <source>
        <strain evidence="3">DSM 28161</strain>
    </source>
</reference>
<evidence type="ECO:0000313" key="4">
    <source>
        <dbReference type="Proteomes" id="UP001153404"/>
    </source>
</evidence>
<name>A0A9X4QUP5_9BACL</name>
<accession>A0A9X4QUP5</accession>
<dbReference type="SUPFAM" id="SSF55383">
    <property type="entry name" value="Copper amine oxidase, domain N"/>
    <property type="match status" value="1"/>
</dbReference>
<proteinExistence type="predicted"/>
<evidence type="ECO:0000256" key="1">
    <source>
        <dbReference type="SAM" id="SignalP"/>
    </source>
</evidence>
<dbReference type="EMBL" id="JAPDIA010000007">
    <property type="protein sequence ID" value="MDG0811945.1"/>
    <property type="molecule type" value="Genomic_DNA"/>
</dbReference>